<organism evidence="1 2">
    <name type="scientific">Lophiotrema nucula</name>
    <dbReference type="NCBI Taxonomy" id="690887"/>
    <lineage>
        <taxon>Eukaryota</taxon>
        <taxon>Fungi</taxon>
        <taxon>Dikarya</taxon>
        <taxon>Ascomycota</taxon>
        <taxon>Pezizomycotina</taxon>
        <taxon>Dothideomycetes</taxon>
        <taxon>Pleosporomycetidae</taxon>
        <taxon>Pleosporales</taxon>
        <taxon>Lophiotremataceae</taxon>
        <taxon>Lophiotrema</taxon>
    </lineage>
</organism>
<gene>
    <name evidence="1" type="ORF">BDV96DRAFT_607966</name>
</gene>
<sequence length="188" mass="21440">MLPRSQQPGPNLVAIEKLGRLERRVAREPSGSVLYQALVTLRDHVKGCTTHLDPQSDEPNSLPGKLCVGYYEPFKVRAYVKKRNGKVYVVLYREIGIYKNRTAWSALEPFMEPLPPFGWLGQSADDNMCNALVLFYFLYGGYNNEGLVWKDWEKDFIKALTVLEESEGFKALRSKSLRFKSLDATALM</sequence>
<name>A0A6A5YEQ3_9PLEO</name>
<proteinExistence type="predicted"/>
<evidence type="ECO:0000313" key="1">
    <source>
        <dbReference type="EMBL" id="KAF2105759.1"/>
    </source>
</evidence>
<dbReference type="EMBL" id="ML977372">
    <property type="protein sequence ID" value="KAF2105759.1"/>
    <property type="molecule type" value="Genomic_DNA"/>
</dbReference>
<evidence type="ECO:0000313" key="2">
    <source>
        <dbReference type="Proteomes" id="UP000799770"/>
    </source>
</evidence>
<protein>
    <submittedName>
        <fullName evidence="1">Uncharacterized protein</fullName>
    </submittedName>
</protein>
<keyword evidence="2" id="KW-1185">Reference proteome</keyword>
<dbReference type="AlphaFoldDB" id="A0A6A5YEQ3"/>
<reference evidence="1" key="1">
    <citation type="journal article" date="2020" name="Stud. Mycol.">
        <title>101 Dothideomycetes genomes: a test case for predicting lifestyles and emergence of pathogens.</title>
        <authorList>
            <person name="Haridas S."/>
            <person name="Albert R."/>
            <person name="Binder M."/>
            <person name="Bloem J."/>
            <person name="Labutti K."/>
            <person name="Salamov A."/>
            <person name="Andreopoulos B."/>
            <person name="Baker S."/>
            <person name="Barry K."/>
            <person name="Bills G."/>
            <person name="Bluhm B."/>
            <person name="Cannon C."/>
            <person name="Castanera R."/>
            <person name="Culley D."/>
            <person name="Daum C."/>
            <person name="Ezra D."/>
            <person name="Gonzalez J."/>
            <person name="Henrissat B."/>
            <person name="Kuo A."/>
            <person name="Liang C."/>
            <person name="Lipzen A."/>
            <person name="Lutzoni F."/>
            <person name="Magnuson J."/>
            <person name="Mondo S."/>
            <person name="Nolan M."/>
            <person name="Ohm R."/>
            <person name="Pangilinan J."/>
            <person name="Park H.-J."/>
            <person name="Ramirez L."/>
            <person name="Alfaro M."/>
            <person name="Sun H."/>
            <person name="Tritt A."/>
            <person name="Yoshinaga Y."/>
            <person name="Zwiers L.-H."/>
            <person name="Turgeon B."/>
            <person name="Goodwin S."/>
            <person name="Spatafora J."/>
            <person name="Crous P."/>
            <person name="Grigoriev I."/>
        </authorList>
    </citation>
    <scope>NUCLEOTIDE SEQUENCE</scope>
    <source>
        <strain evidence="1">CBS 627.86</strain>
    </source>
</reference>
<accession>A0A6A5YEQ3</accession>
<dbReference type="Proteomes" id="UP000799770">
    <property type="component" value="Unassembled WGS sequence"/>
</dbReference>